<proteinExistence type="predicted"/>
<reference evidence="2 3" key="1">
    <citation type="submission" date="2017-09" db="EMBL/GenBank/DDBJ databases">
        <title>Depth-based differentiation of microbial function through sediment-hosted aquifers and enrichment of novel symbionts in the deep terrestrial subsurface.</title>
        <authorList>
            <person name="Probst A.J."/>
            <person name="Ladd B."/>
            <person name="Jarett J.K."/>
            <person name="Geller-Mcgrath D.E."/>
            <person name="Sieber C.M."/>
            <person name="Emerson J.B."/>
            <person name="Anantharaman K."/>
            <person name="Thomas B.C."/>
            <person name="Malmstrom R."/>
            <person name="Stieglmeier M."/>
            <person name="Klingl A."/>
            <person name="Woyke T."/>
            <person name="Ryan C.M."/>
            <person name="Banfield J.F."/>
        </authorList>
    </citation>
    <scope>NUCLEOTIDE SEQUENCE [LARGE SCALE GENOMIC DNA]</scope>
    <source>
        <strain evidence="2">CG11_big_fil_rev_8_21_14_0_20_39_34</strain>
    </source>
</reference>
<sequence>MPRRFILKPLQKESNRDKSSKKALPSPKFFIFLLILAKKFSFRTGHYSINKPFCQVSIPFYS</sequence>
<evidence type="ECO:0000256" key="1">
    <source>
        <dbReference type="SAM" id="MobiDB-lite"/>
    </source>
</evidence>
<protein>
    <submittedName>
        <fullName evidence="2">Uncharacterized protein</fullName>
    </submittedName>
</protein>
<evidence type="ECO:0000313" key="3">
    <source>
        <dbReference type="Proteomes" id="UP000229600"/>
    </source>
</evidence>
<evidence type="ECO:0000313" key="2">
    <source>
        <dbReference type="EMBL" id="PIR04411.1"/>
    </source>
</evidence>
<dbReference type="Proteomes" id="UP000229600">
    <property type="component" value="Unassembled WGS sequence"/>
</dbReference>
<comment type="caution">
    <text evidence="2">The sequence shown here is derived from an EMBL/GenBank/DDBJ whole genome shotgun (WGS) entry which is preliminary data.</text>
</comment>
<feature type="region of interest" description="Disordered" evidence="1">
    <location>
        <begin position="1"/>
        <end position="22"/>
    </location>
</feature>
<dbReference type="AlphaFoldDB" id="A0A2H0N692"/>
<dbReference type="EMBL" id="PCWN01000003">
    <property type="protein sequence ID" value="PIR04411.1"/>
    <property type="molecule type" value="Genomic_DNA"/>
</dbReference>
<organism evidence="2 3">
    <name type="scientific">Candidatus Magasanikbacteria bacterium CG11_big_fil_rev_8_21_14_0_20_39_34</name>
    <dbReference type="NCBI Taxonomy" id="1974653"/>
    <lineage>
        <taxon>Bacteria</taxon>
        <taxon>Candidatus Magasanikiibacteriota</taxon>
    </lineage>
</organism>
<name>A0A2H0N692_9BACT</name>
<gene>
    <name evidence="2" type="ORF">COV59_01015</name>
</gene>
<accession>A0A2H0N692</accession>
<feature type="compositionally biased region" description="Basic and acidic residues" evidence="1">
    <location>
        <begin position="10"/>
        <end position="20"/>
    </location>
</feature>